<dbReference type="AlphaFoldDB" id="A0A9W6V8Y3"/>
<keyword evidence="1" id="KW-1133">Transmembrane helix</keyword>
<feature type="transmembrane region" description="Helical" evidence="1">
    <location>
        <begin position="65"/>
        <end position="83"/>
    </location>
</feature>
<dbReference type="EMBL" id="BSSD01000001">
    <property type="protein sequence ID" value="GLW90408.1"/>
    <property type="molecule type" value="Genomic_DNA"/>
</dbReference>
<accession>A0A9W6V8Y3</accession>
<evidence type="ECO:0000256" key="1">
    <source>
        <dbReference type="SAM" id="Phobius"/>
    </source>
</evidence>
<feature type="transmembrane region" description="Helical" evidence="1">
    <location>
        <begin position="143"/>
        <end position="164"/>
    </location>
</feature>
<keyword evidence="1" id="KW-0812">Transmembrane</keyword>
<keyword evidence="3" id="KW-1185">Reference proteome</keyword>
<keyword evidence="1" id="KW-0472">Membrane</keyword>
<name>A0A9W6V8Y3_9PSEU</name>
<organism evidence="2 3">
    <name type="scientific">Actinokineospora globicatena</name>
    <dbReference type="NCBI Taxonomy" id="103729"/>
    <lineage>
        <taxon>Bacteria</taxon>
        <taxon>Bacillati</taxon>
        <taxon>Actinomycetota</taxon>
        <taxon>Actinomycetes</taxon>
        <taxon>Pseudonocardiales</taxon>
        <taxon>Pseudonocardiaceae</taxon>
        <taxon>Actinokineospora</taxon>
    </lineage>
</organism>
<feature type="transmembrane region" description="Helical" evidence="1">
    <location>
        <begin position="33"/>
        <end position="53"/>
    </location>
</feature>
<comment type="caution">
    <text evidence="2">The sequence shown here is derived from an EMBL/GenBank/DDBJ whole genome shotgun (WGS) entry which is preliminary data.</text>
</comment>
<dbReference type="Proteomes" id="UP001165042">
    <property type="component" value="Unassembled WGS sequence"/>
</dbReference>
<dbReference type="RefSeq" id="WP_285608377.1">
    <property type="nucleotide sequence ID" value="NZ_BSSD01000001.1"/>
</dbReference>
<gene>
    <name evidence="2" type="ORF">Aglo03_12240</name>
</gene>
<protein>
    <submittedName>
        <fullName evidence="2">Uncharacterized protein</fullName>
    </submittedName>
</protein>
<evidence type="ECO:0000313" key="3">
    <source>
        <dbReference type="Proteomes" id="UP001165042"/>
    </source>
</evidence>
<sequence>MRDGLSDEAKVRKDLLWGMYTDARAHARHAETLRTNVVNFVIVVASALIAVIANDGNVTKRDLPLCLVIMVVGVIGVGFSASYTELHERNRRRAVAFRTSLDDEYFQGESNTIAGVLARSDEEHRNSRLHRRVRMVIGSTQRFWLIVPILLATTGASLTVFALAN</sequence>
<proteinExistence type="predicted"/>
<evidence type="ECO:0000313" key="2">
    <source>
        <dbReference type="EMBL" id="GLW90408.1"/>
    </source>
</evidence>
<reference evidence="2" key="1">
    <citation type="submission" date="2023-02" db="EMBL/GenBank/DDBJ databases">
        <title>Actinokineospora globicatena NBRC 15670.</title>
        <authorList>
            <person name="Ichikawa N."/>
            <person name="Sato H."/>
            <person name="Tonouchi N."/>
        </authorList>
    </citation>
    <scope>NUCLEOTIDE SEQUENCE</scope>
    <source>
        <strain evidence="2">NBRC 15670</strain>
    </source>
</reference>